<protein>
    <submittedName>
        <fullName evidence="2">Uncharacterized protein</fullName>
    </submittedName>
</protein>
<keyword evidence="1" id="KW-0732">Signal</keyword>
<feature type="chain" id="PRO_5044771018" evidence="1">
    <location>
        <begin position="22"/>
        <end position="141"/>
    </location>
</feature>
<feature type="signal peptide" evidence="1">
    <location>
        <begin position="1"/>
        <end position="21"/>
    </location>
</feature>
<dbReference type="Proteomes" id="UP001632037">
    <property type="component" value="Unassembled WGS sequence"/>
</dbReference>
<evidence type="ECO:0000256" key="1">
    <source>
        <dbReference type="SAM" id="SignalP"/>
    </source>
</evidence>
<reference evidence="2 3" key="1">
    <citation type="submission" date="2024-09" db="EMBL/GenBank/DDBJ databases">
        <title>Genome sequencing and assembly of Phytophthora oleae, isolate VK10A, causative agent of rot of olive drupes.</title>
        <authorList>
            <person name="Conti Taguali S."/>
            <person name="Riolo M."/>
            <person name="La Spada F."/>
            <person name="Cacciola S.O."/>
            <person name="Dionisio G."/>
        </authorList>
    </citation>
    <scope>NUCLEOTIDE SEQUENCE [LARGE SCALE GENOMIC DNA]</scope>
    <source>
        <strain evidence="2 3">VK10A</strain>
    </source>
</reference>
<evidence type="ECO:0000313" key="3">
    <source>
        <dbReference type="Proteomes" id="UP001632037"/>
    </source>
</evidence>
<evidence type="ECO:0000313" key="2">
    <source>
        <dbReference type="EMBL" id="KAL3669437.1"/>
    </source>
</evidence>
<dbReference type="EMBL" id="JBIMZQ010000009">
    <property type="protein sequence ID" value="KAL3669437.1"/>
    <property type="molecule type" value="Genomic_DNA"/>
</dbReference>
<gene>
    <name evidence="2" type="ORF">V7S43_005831</name>
</gene>
<name>A0ABD3FR87_9STRA</name>
<dbReference type="AlphaFoldDB" id="A0ABD3FR87"/>
<sequence>MKPSILLVIGFLTATFSSTKANFTVLMYTDSSFENYVGQVRFEATDQCYPLCTDTEAVAAFVWDGEPRGTELVVFESDECRGRAIAGGKKTEAEFSAVASAHKIRSFLLSTGLHTPTNGIVHSCEKSNMVYKPFNASAAVK</sequence>
<organism evidence="2 3">
    <name type="scientific">Phytophthora oleae</name>
    <dbReference type="NCBI Taxonomy" id="2107226"/>
    <lineage>
        <taxon>Eukaryota</taxon>
        <taxon>Sar</taxon>
        <taxon>Stramenopiles</taxon>
        <taxon>Oomycota</taxon>
        <taxon>Peronosporomycetes</taxon>
        <taxon>Peronosporales</taxon>
        <taxon>Peronosporaceae</taxon>
        <taxon>Phytophthora</taxon>
    </lineage>
</organism>
<keyword evidence="3" id="KW-1185">Reference proteome</keyword>
<comment type="caution">
    <text evidence="2">The sequence shown here is derived from an EMBL/GenBank/DDBJ whole genome shotgun (WGS) entry which is preliminary data.</text>
</comment>
<proteinExistence type="predicted"/>
<accession>A0ABD3FR87</accession>